<evidence type="ECO:0000256" key="1">
    <source>
        <dbReference type="SAM" id="MobiDB-lite"/>
    </source>
</evidence>
<sequence>MLWKKNSPQPSQLHTPQPQQHQPPPQHTQEQLDSVHAAGPAGNGARVGTNLKNLFWGSGHSPGIRNLKFPPSIEDLQDYQRYHEGSCPTSKQLENAQSNVSRVRSFIFYLAKGQTELFSWLFLRNIDGIQKYTAHLQSVGKTITTAHFYLRNIQQFPKYFRETLPAQSHLTAMDVVSMLCPVTKCITDTTRNVVLHQLAVKSHKKARIISCKDLKRCQEGATLRIPELLDALEENHTLSLRYRFYGYFAPFTASITVIAQGVLGNPWVCEVEEAAEAHKPGDEGFVISIREHKTNKSFGVAQMFLETDEFRWLERWLQLRVASKQPNQLVFFMAGKGPC</sequence>
<proteinExistence type="predicted"/>
<reference evidence="2 3" key="1">
    <citation type="submission" date="2019-01" db="EMBL/GenBank/DDBJ databases">
        <title>A chromosome-scale genome assembly of the yellow perch, Perca flavescens.</title>
        <authorList>
            <person name="Feron R."/>
            <person name="Morvezen R."/>
            <person name="Bestin A."/>
            <person name="Haffray P."/>
            <person name="Klopp C."/>
            <person name="Zahm M."/>
            <person name="Cabau C."/>
            <person name="Roques C."/>
            <person name="Donnadieu C."/>
            <person name="Bouchez O."/>
            <person name="Christie M."/>
            <person name="Larson W."/>
            <person name="Guiguen Y."/>
        </authorList>
    </citation>
    <scope>NUCLEOTIDE SEQUENCE [LARGE SCALE GENOMIC DNA]</scope>
    <source>
        <strain evidence="2">YP-PL-M2</strain>
        <tissue evidence="2">Blood</tissue>
    </source>
</reference>
<gene>
    <name evidence="2" type="ORF">EPR50_G00082360</name>
</gene>
<feature type="region of interest" description="Disordered" evidence="1">
    <location>
        <begin position="1"/>
        <end position="43"/>
    </location>
</feature>
<dbReference type="Proteomes" id="UP000295070">
    <property type="component" value="Chromosome 7"/>
</dbReference>
<comment type="caution">
    <text evidence="2">The sequence shown here is derived from an EMBL/GenBank/DDBJ whole genome shotgun (WGS) entry which is preliminary data.</text>
</comment>
<organism evidence="2 3">
    <name type="scientific">Perca flavescens</name>
    <name type="common">American yellow perch</name>
    <name type="synonym">Morone flavescens</name>
    <dbReference type="NCBI Taxonomy" id="8167"/>
    <lineage>
        <taxon>Eukaryota</taxon>
        <taxon>Metazoa</taxon>
        <taxon>Chordata</taxon>
        <taxon>Craniata</taxon>
        <taxon>Vertebrata</taxon>
        <taxon>Euteleostomi</taxon>
        <taxon>Actinopterygii</taxon>
        <taxon>Neopterygii</taxon>
        <taxon>Teleostei</taxon>
        <taxon>Neoteleostei</taxon>
        <taxon>Acanthomorphata</taxon>
        <taxon>Eupercaria</taxon>
        <taxon>Perciformes</taxon>
        <taxon>Percoidei</taxon>
        <taxon>Percidae</taxon>
        <taxon>Percinae</taxon>
        <taxon>Perca</taxon>
    </lineage>
</organism>
<dbReference type="AlphaFoldDB" id="A0A484D6M5"/>
<feature type="compositionally biased region" description="Low complexity" evidence="1">
    <location>
        <begin position="7"/>
        <end position="20"/>
    </location>
</feature>
<name>A0A484D6M5_PERFV</name>
<accession>A0A484D6M5</accession>
<keyword evidence="3" id="KW-1185">Reference proteome</keyword>
<dbReference type="EMBL" id="SCKG01000007">
    <property type="protein sequence ID" value="TDH11126.1"/>
    <property type="molecule type" value="Genomic_DNA"/>
</dbReference>
<evidence type="ECO:0000313" key="3">
    <source>
        <dbReference type="Proteomes" id="UP000295070"/>
    </source>
</evidence>
<evidence type="ECO:0000313" key="2">
    <source>
        <dbReference type="EMBL" id="TDH11126.1"/>
    </source>
</evidence>
<protein>
    <submittedName>
        <fullName evidence="2">Uncharacterized protein</fullName>
    </submittedName>
</protein>